<dbReference type="InterPro" id="IPR020846">
    <property type="entry name" value="MFS_dom"/>
</dbReference>
<dbReference type="GO" id="GO:0022857">
    <property type="term" value="F:transmembrane transporter activity"/>
    <property type="evidence" value="ECO:0007669"/>
    <property type="project" value="InterPro"/>
</dbReference>
<dbReference type="AlphaFoldDB" id="A0A642V7L0"/>
<proteinExistence type="predicted"/>
<feature type="transmembrane region" description="Helical" evidence="5">
    <location>
        <begin position="478"/>
        <end position="502"/>
    </location>
</feature>
<feature type="transmembrane region" description="Helical" evidence="5">
    <location>
        <begin position="340"/>
        <end position="361"/>
    </location>
</feature>
<dbReference type="CDD" id="cd17476">
    <property type="entry name" value="MFS_Amf1_MDR_like"/>
    <property type="match status" value="1"/>
</dbReference>
<feature type="transmembrane region" description="Helical" evidence="5">
    <location>
        <begin position="368"/>
        <end position="386"/>
    </location>
</feature>
<dbReference type="PANTHER" id="PTHR42718">
    <property type="entry name" value="MAJOR FACILITATOR SUPERFAMILY MULTIDRUG TRANSPORTER MFSC"/>
    <property type="match status" value="1"/>
</dbReference>
<dbReference type="InterPro" id="IPR011701">
    <property type="entry name" value="MFS"/>
</dbReference>
<dbReference type="Pfam" id="PF07690">
    <property type="entry name" value="MFS_1"/>
    <property type="match status" value="1"/>
</dbReference>
<comment type="caution">
    <text evidence="7">The sequence shown here is derived from an EMBL/GenBank/DDBJ whole genome shotgun (WGS) entry which is preliminary data.</text>
</comment>
<evidence type="ECO:0000256" key="2">
    <source>
        <dbReference type="ARBA" id="ARBA00022692"/>
    </source>
</evidence>
<feature type="transmembrane region" description="Helical" evidence="5">
    <location>
        <begin position="235"/>
        <end position="254"/>
    </location>
</feature>
<gene>
    <name evidence="7" type="ORF">TRICI_002204</name>
</gene>
<protein>
    <recommendedName>
        <fullName evidence="6">Major facilitator superfamily (MFS) profile domain-containing protein</fullName>
    </recommendedName>
</protein>
<reference evidence="7" key="1">
    <citation type="journal article" date="2019" name="G3 (Bethesda)">
        <title>Genome Assemblies of Two Rare Opportunistic Yeast Pathogens: Diutina rugosa (syn. Candida rugosa) and Trichomonascus ciferrii (syn. Candida ciferrii).</title>
        <authorList>
            <person name="Mixao V."/>
            <person name="Saus E."/>
            <person name="Hansen A.P."/>
            <person name="Lass-Florl C."/>
            <person name="Gabaldon T."/>
        </authorList>
    </citation>
    <scope>NUCLEOTIDE SEQUENCE</scope>
    <source>
        <strain evidence="7">CBS 4856</strain>
    </source>
</reference>
<evidence type="ECO:0000313" key="7">
    <source>
        <dbReference type="EMBL" id="KAA8915623.1"/>
    </source>
</evidence>
<dbReference type="VEuPathDB" id="FungiDB:TRICI_002204"/>
<keyword evidence="3 5" id="KW-1133">Transmembrane helix</keyword>
<name>A0A642V7L0_9ASCO</name>
<evidence type="ECO:0000256" key="5">
    <source>
        <dbReference type="SAM" id="Phobius"/>
    </source>
</evidence>
<feature type="transmembrane region" description="Helical" evidence="5">
    <location>
        <begin position="196"/>
        <end position="219"/>
    </location>
</feature>
<dbReference type="EMBL" id="SWFS01000153">
    <property type="protein sequence ID" value="KAA8915623.1"/>
    <property type="molecule type" value="Genomic_DNA"/>
</dbReference>
<feature type="transmembrane region" description="Helical" evidence="5">
    <location>
        <begin position="77"/>
        <end position="97"/>
    </location>
</feature>
<feature type="transmembrane region" description="Helical" evidence="5">
    <location>
        <begin position="36"/>
        <end position="57"/>
    </location>
</feature>
<dbReference type="GO" id="GO:0016020">
    <property type="term" value="C:membrane"/>
    <property type="evidence" value="ECO:0007669"/>
    <property type="project" value="UniProtKB-SubCell"/>
</dbReference>
<feature type="transmembrane region" description="Helical" evidence="5">
    <location>
        <begin position="168"/>
        <end position="190"/>
    </location>
</feature>
<feature type="transmembrane region" description="Helical" evidence="5">
    <location>
        <begin position="266"/>
        <end position="286"/>
    </location>
</feature>
<accession>A0A642V7L0</accession>
<dbReference type="PANTHER" id="PTHR42718:SF1">
    <property type="entry name" value="LOW AFFINITY AMMONIUM TRANSPORTER"/>
    <property type="match status" value="1"/>
</dbReference>
<feature type="transmembrane region" description="Helical" evidence="5">
    <location>
        <begin position="307"/>
        <end position="328"/>
    </location>
</feature>
<sequence length="511" mass="55337">MPDPTSNVEKQVPESRVNIHSFEYGRPENMSKLRELVFVLVITCAQLFTQIGVGQGIAPIEIIGDYFGDTDPGVKAWYVAGYALTVGTFILAAGRLGDMFGHKLMFVIGFTWFCLWSLLAGIANYVEHSSVFFSFCRGMQGIGPAMLLPNGLAILGRTYHSPGKRKHLVFALFGASAPSGFLIGCLFSGMLAQLSFWAWGFYIMAICCAGLAVLSIFVIPPDGEGLSDVRKNEGFDYLGAFFGISGLILVNCAWNQSPIEGWEKAYVYVLLIVGTACLVAFFIVELKVAKHPLIPLAAFNGVIGRTLICIACGWATFGIWIFFLWQFWLNLQHKTPLTCSAQFVPAAISGFAASLFTGLVVGRMSTSIVMMISMVAFCVAVVLLAPMPIHQTYWAESFVSIIIGCWGMDISFPAATILLSSAVPKEHQGIAASLIATVVNYSISIGLGIAGTVQRYTVPEASTEVGNIQIQLRSYKSAFYTAIGLSGLGVLVAFYSVIVDLITRKKKQASN</sequence>
<feature type="transmembrane region" description="Helical" evidence="5">
    <location>
        <begin position="398"/>
        <end position="419"/>
    </location>
</feature>
<organism evidence="7 8">
    <name type="scientific">Trichomonascus ciferrii</name>
    <dbReference type="NCBI Taxonomy" id="44093"/>
    <lineage>
        <taxon>Eukaryota</taxon>
        <taxon>Fungi</taxon>
        <taxon>Dikarya</taxon>
        <taxon>Ascomycota</taxon>
        <taxon>Saccharomycotina</taxon>
        <taxon>Dipodascomycetes</taxon>
        <taxon>Dipodascales</taxon>
        <taxon>Trichomonascaceae</taxon>
        <taxon>Trichomonascus</taxon>
        <taxon>Trichomonascus ciferrii complex</taxon>
    </lineage>
</organism>
<evidence type="ECO:0000259" key="6">
    <source>
        <dbReference type="PROSITE" id="PS50850"/>
    </source>
</evidence>
<evidence type="ECO:0000256" key="3">
    <source>
        <dbReference type="ARBA" id="ARBA00022989"/>
    </source>
</evidence>
<keyword evidence="2 5" id="KW-0812">Transmembrane</keyword>
<dbReference type="Gene3D" id="1.20.1250.20">
    <property type="entry name" value="MFS general substrate transporter like domains"/>
    <property type="match status" value="2"/>
</dbReference>
<feature type="transmembrane region" description="Helical" evidence="5">
    <location>
        <begin position="104"/>
        <end position="126"/>
    </location>
</feature>
<feature type="transmembrane region" description="Helical" evidence="5">
    <location>
        <begin position="431"/>
        <end position="453"/>
    </location>
</feature>
<dbReference type="Proteomes" id="UP000761534">
    <property type="component" value="Unassembled WGS sequence"/>
</dbReference>
<evidence type="ECO:0000256" key="1">
    <source>
        <dbReference type="ARBA" id="ARBA00004141"/>
    </source>
</evidence>
<dbReference type="InterPro" id="IPR036259">
    <property type="entry name" value="MFS_trans_sf"/>
</dbReference>
<comment type="subcellular location">
    <subcellularLocation>
        <location evidence="1">Membrane</location>
        <topology evidence="1">Multi-pass membrane protein</topology>
    </subcellularLocation>
</comment>
<feature type="domain" description="Major facilitator superfamily (MFS) profile" evidence="6">
    <location>
        <begin position="38"/>
        <end position="501"/>
    </location>
</feature>
<evidence type="ECO:0000313" key="8">
    <source>
        <dbReference type="Proteomes" id="UP000761534"/>
    </source>
</evidence>
<feature type="transmembrane region" description="Helical" evidence="5">
    <location>
        <begin position="138"/>
        <end position="156"/>
    </location>
</feature>
<dbReference type="OrthoDB" id="2130629at2759"/>
<dbReference type="PROSITE" id="PS50850">
    <property type="entry name" value="MFS"/>
    <property type="match status" value="1"/>
</dbReference>
<keyword evidence="4 5" id="KW-0472">Membrane</keyword>
<evidence type="ECO:0000256" key="4">
    <source>
        <dbReference type="ARBA" id="ARBA00023136"/>
    </source>
</evidence>
<dbReference type="SUPFAM" id="SSF103473">
    <property type="entry name" value="MFS general substrate transporter"/>
    <property type="match status" value="1"/>
</dbReference>
<keyword evidence="8" id="KW-1185">Reference proteome</keyword>